<dbReference type="InterPro" id="IPR006367">
    <property type="entry name" value="Sirohaem_synthase_N"/>
</dbReference>
<dbReference type="InterPro" id="IPR019478">
    <property type="entry name" value="Sirohaem_synthase_dimer_dom"/>
</dbReference>
<evidence type="ECO:0000256" key="3">
    <source>
        <dbReference type="ARBA" id="ARBA00023002"/>
    </source>
</evidence>
<sequence>MGEAAEAKRRLVERAGGICVGEAEAHHAQLAFVVLDDEGEARAAAMRLRGKGLIVNVTDRPALCDFTVPSIVDREPVIVAVGTGGASAGMAKMLRLRLERFLPQGLGRLASQLSAARSAIRARFPTSDQRRRALDAALREGGPLDPMAEQGEDAVDRWLSGDRNDTEQGFFQILLRSADPDDLTLREARLLGGADVVIHDRDVPQSVLVRARADAQRVPEGGEVPADMADGIVVVIRSAN</sequence>
<evidence type="ECO:0000259" key="6">
    <source>
        <dbReference type="Pfam" id="PF10414"/>
    </source>
</evidence>
<proteinExistence type="predicted"/>
<reference evidence="7 8" key="1">
    <citation type="submission" date="2020-08" db="EMBL/GenBank/DDBJ databases">
        <authorList>
            <person name="Liu G."/>
            <person name="Sun C."/>
        </authorList>
    </citation>
    <scope>NUCLEOTIDE SEQUENCE [LARGE SCALE GENOMIC DNA]</scope>
    <source>
        <strain evidence="7 8">OT19</strain>
    </source>
</reference>
<evidence type="ECO:0000313" key="7">
    <source>
        <dbReference type="EMBL" id="QNE06612.1"/>
    </source>
</evidence>
<gene>
    <name evidence="7" type="ORF">H4O24_06615</name>
</gene>
<dbReference type="GO" id="GO:0008168">
    <property type="term" value="F:methyltransferase activity"/>
    <property type="evidence" value="ECO:0007669"/>
    <property type="project" value="InterPro"/>
</dbReference>
<dbReference type="Gene3D" id="3.30.160.110">
    <property type="entry name" value="Siroheme synthase, domain 2"/>
    <property type="match status" value="1"/>
</dbReference>
<keyword evidence="3" id="KW-0560">Oxidoreductase</keyword>
<evidence type="ECO:0000256" key="4">
    <source>
        <dbReference type="ARBA" id="ARBA00023027"/>
    </source>
</evidence>
<dbReference type="Gene3D" id="3.40.1010.10">
    <property type="entry name" value="Cobalt-precorrin-4 Transmethylase, Domain 1"/>
    <property type="match status" value="1"/>
</dbReference>
<dbReference type="EC" id="1.3.1.76" evidence="2"/>
<dbReference type="InterPro" id="IPR014777">
    <property type="entry name" value="4pyrrole_Mease_sub1"/>
</dbReference>
<evidence type="ECO:0000256" key="1">
    <source>
        <dbReference type="ARBA" id="ARBA00005010"/>
    </source>
</evidence>
<keyword evidence="5" id="KW-0627">Porphyrin biosynthesis</keyword>
<accession>A0A7G6VXZ7</accession>
<evidence type="ECO:0000256" key="2">
    <source>
        <dbReference type="ARBA" id="ARBA00012400"/>
    </source>
</evidence>
<name>A0A7G6VXZ7_9SPHN</name>
<evidence type="ECO:0000313" key="8">
    <source>
        <dbReference type="Proteomes" id="UP000515297"/>
    </source>
</evidence>
<dbReference type="GO" id="GO:0043115">
    <property type="term" value="F:precorrin-2 dehydrogenase activity"/>
    <property type="evidence" value="ECO:0007669"/>
    <property type="project" value="UniProtKB-EC"/>
</dbReference>
<feature type="domain" description="Sirohaem synthase dimerisation" evidence="6">
    <location>
        <begin position="105"/>
        <end position="159"/>
    </location>
</feature>
<dbReference type="InterPro" id="IPR035996">
    <property type="entry name" value="4pyrrol_Methylase_sf"/>
</dbReference>
<dbReference type="SUPFAM" id="SSF53790">
    <property type="entry name" value="Tetrapyrrole methylase"/>
    <property type="match status" value="1"/>
</dbReference>
<dbReference type="Proteomes" id="UP000515297">
    <property type="component" value="Chromosome"/>
</dbReference>
<protein>
    <recommendedName>
        <fullName evidence="2">precorrin-2 dehydrogenase</fullName>
        <ecNumber evidence="2">1.3.1.76</ecNumber>
    </recommendedName>
</protein>
<dbReference type="Pfam" id="PF13241">
    <property type="entry name" value="NAD_binding_7"/>
    <property type="match status" value="1"/>
</dbReference>
<organism evidence="7 8">
    <name type="scientific">Croceicoccus marinus</name>
    <dbReference type="NCBI Taxonomy" id="450378"/>
    <lineage>
        <taxon>Bacteria</taxon>
        <taxon>Pseudomonadati</taxon>
        <taxon>Pseudomonadota</taxon>
        <taxon>Alphaproteobacteria</taxon>
        <taxon>Sphingomonadales</taxon>
        <taxon>Erythrobacteraceae</taxon>
        <taxon>Croceicoccus</taxon>
    </lineage>
</organism>
<comment type="pathway">
    <text evidence="1">Porphyrin-containing compound metabolism; siroheme biosynthesis; sirohydrochlorin from precorrin-2: step 1/1.</text>
</comment>
<evidence type="ECO:0000256" key="5">
    <source>
        <dbReference type="ARBA" id="ARBA00023244"/>
    </source>
</evidence>
<dbReference type="GO" id="GO:0004325">
    <property type="term" value="F:ferrochelatase activity"/>
    <property type="evidence" value="ECO:0007669"/>
    <property type="project" value="InterPro"/>
</dbReference>
<dbReference type="PANTHER" id="PTHR35330:SF1">
    <property type="entry name" value="SIROHEME BIOSYNTHESIS PROTEIN MET8"/>
    <property type="match status" value="1"/>
</dbReference>
<dbReference type="EMBL" id="CP060052">
    <property type="protein sequence ID" value="QNE06612.1"/>
    <property type="molecule type" value="Genomic_DNA"/>
</dbReference>
<dbReference type="Pfam" id="PF10414">
    <property type="entry name" value="CysG_dimeriser"/>
    <property type="match status" value="1"/>
</dbReference>
<keyword evidence="4" id="KW-0520">NAD</keyword>
<dbReference type="NCBIfam" id="TIGR01470">
    <property type="entry name" value="cysG_Nterm"/>
    <property type="match status" value="1"/>
</dbReference>
<dbReference type="PANTHER" id="PTHR35330">
    <property type="entry name" value="SIROHEME BIOSYNTHESIS PROTEIN MET8"/>
    <property type="match status" value="1"/>
</dbReference>
<dbReference type="InterPro" id="IPR028161">
    <property type="entry name" value="Met8-like"/>
</dbReference>
<dbReference type="SUPFAM" id="SSF75615">
    <property type="entry name" value="Siroheme synthase middle domains-like"/>
    <property type="match status" value="1"/>
</dbReference>
<dbReference type="AlphaFoldDB" id="A0A7G6VXZ7"/>
<dbReference type="GO" id="GO:0019354">
    <property type="term" value="P:siroheme biosynthetic process"/>
    <property type="evidence" value="ECO:0007669"/>
    <property type="project" value="UniProtKB-UniPathway"/>
</dbReference>
<dbReference type="UniPathway" id="UPA00262">
    <property type="reaction ID" value="UER00222"/>
</dbReference>